<dbReference type="RefSeq" id="WP_166627459.1">
    <property type="nucleotide sequence ID" value="NZ_JAHDUW010000007.1"/>
</dbReference>
<reference evidence="2 3" key="1">
    <citation type="submission" date="2019-03" db="EMBL/GenBank/DDBJ databases">
        <title>Genomic Encyclopedia of Type Strains, Phase IV (KMG-IV): sequencing the most valuable type-strain genomes for metagenomic binning, comparative biology and taxonomic classification.</title>
        <authorList>
            <person name="Goeker M."/>
        </authorList>
    </citation>
    <scope>NUCLEOTIDE SEQUENCE [LARGE SCALE GENOMIC DNA]</scope>
    <source>
        <strain evidence="2 3">DSM 13328</strain>
    </source>
</reference>
<evidence type="ECO:0000256" key="1">
    <source>
        <dbReference type="SAM" id="Phobius"/>
    </source>
</evidence>
<evidence type="ECO:0000313" key="2">
    <source>
        <dbReference type="EMBL" id="TDQ67593.1"/>
    </source>
</evidence>
<organism evidence="2 3">
    <name type="scientific">Methanimicrococcus blatticola</name>
    <dbReference type="NCBI Taxonomy" id="91560"/>
    <lineage>
        <taxon>Archaea</taxon>
        <taxon>Methanobacteriati</taxon>
        <taxon>Methanobacteriota</taxon>
        <taxon>Stenosarchaea group</taxon>
        <taxon>Methanomicrobia</taxon>
        <taxon>Methanosarcinales</taxon>
        <taxon>Methanosarcinaceae</taxon>
        <taxon>Methanimicrococcus</taxon>
    </lineage>
</organism>
<protein>
    <submittedName>
        <fullName evidence="2">Uncharacterized protein</fullName>
    </submittedName>
</protein>
<proteinExistence type="predicted"/>
<evidence type="ECO:0000313" key="3">
    <source>
        <dbReference type="Proteomes" id="UP000294855"/>
    </source>
</evidence>
<dbReference type="EMBL" id="SNYS01000011">
    <property type="protein sequence ID" value="TDQ67593.1"/>
    <property type="molecule type" value="Genomic_DNA"/>
</dbReference>
<gene>
    <name evidence="2" type="ORF">C7391_1565</name>
</gene>
<keyword evidence="1" id="KW-0812">Transmembrane</keyword>
<keyword evidence="1" id="KW-0472">Membrane</keyword>
<keyword evidence="1" id="KW-1133">Transmembrane helix</keyword>
<keyword evidence="3" id="KW-1185">Reference proteome</keyword>
<dbReference type="Proteomes" id="UP000294855">
    <property type="component" value="Unassembled WGS sequence"/>
</dbReference>
<name>A0A484F273_9EURY</name>
<accession>A0A484F273</accession>
<dbReference type="AlphaFoldDB" id="A0A484F273"/>
<comment type="caution">
    <text evidence="2">The sequence shown here is derived from an EMBL/GenBank/DDBJ whole genome shotgun (WGS) entry which is preliminary data.</text>
</comment>
<dbReference type="OrthoDB" id="139464at2157"/>
<feature type="transmembrane region" description="Helical" evidence="1">
    <location>
        <begin position="24"/>
        <end position="41"/>
    </location>
</feature>
<sequence>MVQTEAAMAAYNEMWAGIVPVADITWMIFIIVIGIAALYMARRFVTEF</sequence>